<name>A0A370CI14_9COXI</name>
<feature type="chain" id="PRO_5016629069" evidence="1">
    <location>
        <begin position="28"/>
        <end position="129"/>
    </location>
</feature>
<reference evidence="2 3" key="1">
    <citation type="journal article" date="2017" name="Int. J. Syst. Evol. Microbiol.">
        <title>Aquarickettsiella crustaci n. gen. n. sp. (Gammaproteobacteria: Legionellales: Coxiellaceae); a bacterial pathogen of the freshwater crustacean: Gammarus fossarum (Malacostraca: Amphipoda).</title>
        <authorList>
            <person name="Bojko J."/>
            <person name="Dunn A.M."/>
            <person name="Stebbing P.D."/>
            <person name="Van Aerle R."/>
            <person name="Bacela-Spychalska K."/>
            <person name="Bean T.P."/>
            <person name="Stentiford G.D."/>
        </authorList>
    </citation>
    <scope>NUCLEOTIDE SEQUENCE [LARGE SCALE GENOMIC DNA]</scope>
    <source>
        <strain evidence="2">RA15029</strain>
    </source>
</reference>
<evidence type="ECO:0000256" key="1">
    <source>
        <dbReference type="SAM" id="SignalP"/>
    </source>
</evidence>
<comment type="caution">
    <text evidence="2">The sequence shown here is derived from an EMBL/GenBank/DDBJ whole genome shotgun (WGS) entry which is preliminary data.</text>
</comment>
<proteinExistence type="predicted"/>
<accession>A0A370CI14</accession>
<evidence type="ECO:0000313" key="3">
    <source>
        <dbReference type="Proteomes" id="UP000226429"/>
    </source>
</evidence>
<keyword evidence="1" id="KW-0732">Signal</keyword>
<dbReference type="EMBL" id="NMOS02000020">
    <property type="protein sequence ID" value="RDH39997.1"/>
    <property type="molecule type" value="Genomic_DNA"/>
</dbReference>
<feature type="signal peptide" evidence="1">
    <location>
        <begin position="1"/>
        <end position="27"/>
    </location>
</feature>
<dbReference type="AlphaFoldDB" id="A0A370CI14"/>
<organism evidence="2 3">
    <name type="scientific">Candidatus Aquirickettsiella gammari</name>
    <dbReference type="NCBI Taxonomy" id="2016198"/>
    <lineage>
        <taxon>Bacteria</taxon>
        <taxon>Pseudomonadati</taxon>
        <taxon>Pseudomonadota</taxon>
        <taxon>Gammaproteobacteria</taxon>
        <taxon>Legionellales</taxon>
        <taxon>Coxiellaceae</taxon>
        <taxon>Candidatus Aquirickettsiella</taxon>
    </lineage>
</organism>
<dbReference type="Proteomes" id="UP000226429">
    <property type="component" value="Unassembled WGS sequence"/>
</dbReference>
<sequence>MQFKIIRKIIFILFISAASLSLLSACAPNPLKTTEPKTAGEFLVHASQEAEKKLKLTELEFYFPPGGYYYRDCMRYKVNKTLCQKLYLAMVDYAKTTDQFKRLTVNDLTDRSIYKKTEEAYERARFNGV</sequence>
<keyword evidence="3" id="KW-1185">Reference proteome</keyword>
<reference evidence="2 3" key="2">
    <citation type="journal article" date="2018" name="J. Invertebr. Pathol.">
        <title>'Candidatus Aquirickettsiella gammari' (Gammaproteobacteria: Legionellales: Coxiellaceae): A bacterial pathogen of the freshwater crustacean Gammarus fossarum (Malacostraca: Amphipoda).</title>
        <authorList>
            <person name="Bojko J."/>
            <person name="Dunn A.M."/>
            <person name="Stebbing P.D."/>
            <person name="van Aerle R."/>
            <person name="Bacela-Spychalska K."/>
            <person name="Bean T.P."/>
            <person name="Urrutia A."/>
            <person name="Stentiford G.D."/>
        </authorList>
    </citation>
    <scope>NUCLEOTIDE SEQUENCE [LARGE SCALE GENOMIC DNA]</scope>
    <source>
        <strain evidence="2">RA15029</strain>
    </source>
</reference>
<gene>
    <name evidence="2" type="ORF">CFE62_006035</name>
</gene>
<protein>
    <submittedName>
        <fullName evidence="2">Uncharacterized protein</fullName>
    </submittedName>
</protein>
<evidence type="ECO:0000313" key="2">
    <source>
        <dbReference type="EMBL" id="RDH39997.1"/>
    </source>
</evidence>
<dbReference type="PROSITE" id="PS51257">
    <property type="entry name" value="PROKAR_LIPOPROTEIN"/>
    <property type="match status" value="1"/>
</dbReference>